<feature type="domain" description="LysM" evidence="3">
    <location>
        <begin position="266"/>
        <end position="310"/>
    </location>
</feature>
<comment type="caution">
    <text evidence="4">The sequence shown here is derived from an EMBL/GenBank/DDBJ whole genome shotgun (WGS) entry which is preliminary data.</text>
</comment>
<dbReference type="EMBL" id="SKFG01000017">
    <property type="protein sequence ID" value="TCZ75716.1"/>
    <property type="molecule type" value="Genomic_DNA"/>
</dbReference>
<evidence type="ECO:0000259" key="2">
    <source>
        <dbReference type="PROSITE" id="PS51109"/>
    </source>
</evidence>
<dbReference type="InterPro" id="IPR050570">
    <property type="entry name" value="Cell_wall_metabolism_enzyme"/>
</dbReference>
<name>A0A4R4E7K0_9BACL</name>
<proteinExistence type="predicted"/>
<organism evidence="4 5">
    <name type="scientific">Paenibacillus albiflavus</name>
    <dbReference type="NCBI Taxonomy" id="2545760"/>
    <lineage>
        <taxon>Bacteria</taxon>
        <taxon>Bacillati</taxon>
        <taxon>Bacillota</taxon>
        <taxon>Bacilli</taxon>
        <taxon>Bacillales</taxon>
        <taxon>Paenibacillaceae</taxon>
        <taxon>Paenibacillus</taxon>
    </lineage>
</organism>
<dbReference type="Pfam" id="PF01476">
    <property type="entry name" value="LysM"/>
    <property type="match status" value="1"/>
</dbReference>
<reference evidence="4 5" key="1">
    <citation type="submission" date="2019-03" db="EMBL/GenBank/DDBJ databases">
        <authorList>
            <person name="Kim M.K.M."/>
        </authorList>
    </citation>
    <scope>NUCLEOTIDE SEQUENCE [LARGE SCALE GENOMIC DNA]</scope>
    <source>
        <strain evidence="4 5">18JY21-1</strain>
    </source>
</reference>
<dbReference type="SUPFAM" id="SSF51261">
    <property type="entry name" value="Duplicated hybrid motif"/>
    <property type="match status" value="1"/>
</dbReference>
<evidence type="ECO:0000313" key="5">
    <source>
        <dbReference type="Proteomes" id="UP000295418"/>
    </source>
</evidence>
<protein>
    <submittedName>
        <fullName evidence="4">M23 family metallopeptidase</fullName>
    </submittedName>
</protein>
<dbReference type="CDD" id="cd12797">
    <property type="entry name" value="M23_peptidase"/>
    <property type="match status" value="1"/>
</dbReference>
<dbReference type="CDD" id="cd00118">
    <property type="entry name" value="LysM"/>
    <property type="match status" value="1"/>
</dbReference>
<dbReference type="SMART" id="SM00257">
    <property type="entry name" value="LysM"/>
    <property type="match status" value="1"/>
</dbReference>
<evidence type="ECO:0000259" key="3">
    <source>
        <dbReference type="PROSITE" id="PS51782"/>
    </source>
</evidence>
<dbReference type="Pfam" id="PF01551">
    <property type="entry name" value="Peptidase_M23"/>
    <property type="match status" value="1"/>
</dbReference>
<dbReference type="SMART" id="SM01208">
    <property type="entry name" value="G5"/>
    <property type="match status" value="1"/>
</dbReference>
<dbReference type="PANTHER" id="PTHR21666">
    <property type="entry name" value="PEPTIDASE-RELATED"/>
    <property type="match status" value="1"/>
</dbReference>
<dbReference type="OrthoDB" id="9805799at2"/>
<feature type="domain" description="G5" evidence="2">
    <location>
        <begin position="317"/>
        <end position="397"/>
    </location>
</feature>
<dbReference type="PROSITE" id="PS51782">
    <property type="entry name" value="LYSM"/>
    <property type="match status" value="1"/>
</dbReference>
<dbReference type="Gene3D" id="3.10.350.10">
    <property type="entry name" value="LysM domain"/>
    <property type="match status" value="1"/>
</dbReference>
<keyword evidence="1" id="KW-0732">Signal</keyword>
<dbReference type="InterPro" id="IPR016047">
    <property type="entry name" value="M23ase_b-sheet_dom"/>
</dbReference>
<dbReference type="Gene3D" id="2.20.230.10">
    <property type="entry name" value="Resuscitation-promoting factor rpfb"/>
    <property type="match status" value="1"/>
</dbReference>
<dbReference type="Pfam" id="PF07501">
    <property type="entry name" value="G5"/>
    <property type="match status" value="1"/>
</dbReference>
<dbReference type="InterPro" id="IPR011055">
    <property type="entry name" value="Dup_hybrid_motif"/>
</dbReference>
<evidence type="ECO:0000313" key="4">
    <source>
        <dbReference type="EMBL" id="TCZ75716.1"/>
    </source>
</evidence>
<dbReference type="InterPro" id="IPR011098">
    <property type="entry name" value="G5_dom"/>
</dbReference>
<keyword evidence="5" id="KW-1185">Reference proteome</keyword>
<dbReference type="RefSeq" id="WP_132419184.1">
    <property type="nucleotide sequence ID" value="NZ_SKFG01000017.1"/>
</dbReference>
<dbReference type="PROSITE" id="PS51109">
    <property type="entry name" value="G5"/>
    <property type="match status" value="1"/>
</dbReference>
<evidence type="ECO:0000256" key="1">
    <source>
        <dbReference type="ARBA" id="ARBA00022729"/>
    </source>
</evidence>
<accession>A0A4R4E7K0</accession>
<gene>
    <name evidence="4" type="ORF">E0485_16600</name>
</gene>
<dbReference type="Gene3D" id="2.70.70.10">
    <property type="entry name" value="Glucose Permease (Domain IIA)"/>
    <property type="match status" value="1"/>
</dbReference>
<sequence length="525" mass="58179">MTGFSGMNWAKKIWDKAKSLTPGKVQLNSLTGKLKSGKDTVLALIIQNKKSLMWGTSACAVVVAVVITGHSYVKANSIEVYRVTVAGEDVGIISDPTIYDTYKVAREQKLAEQFPKVHMELPEREGSSLIQFDAETIFRPELNDDGLLAKLDLKIEPDTIGAELRVDGVRVGYVKDEQTVEAILTTLKEDYSDTKPLPVVALSLDTQSKATPLVASAPNATPESVSVDHVEIVEDIDVILKKIQPQDVLSPEEMLEILRKGNVEPFVYTVLEGDTLSQIAKKLNVSIETIYERNPWIEDDMIKPGDKIDLTQLQPTVNVRTEETVIENEEMAYDTEFITDDTMLAGNKELIQKGQSGLKKMQFHLIKVNGQVINEDLVSEEVIKEPVKEIIKKGTLVIKGEGTGTFAWPIYGPQITSTFGKRWGKMHKGLDMIGNKNIMAADNAVVVAAGTHKDYGNYIKLDHKNGYETVYMHMSKLLVKKGDIVQKGDKIGIMGNTGQSFGTHLHFEIHKNGTPVNPSQYLKKK</sequence>
<dbReference type="AlphaFoldDB" id="A0A4R4E7K0"/>
<dbReference type="InterPro" id="IPR018392">
    <property type="entry name" value="LysM"/>
</dbReference>
<dbReference type="InterPro" id="IPR036779">
    <property type="entry name" value="LysM_dom_sf"/>
</dbReference>
<dbReference type="PANTHER" id="PTHR21666:SF270">
    <property type="entry name" value="MUREIN HYDROLASE ACTIVATOR ENVC"/>
    <property type="match status" value="1"/>
</dbReference>
<dbReference type="GO" id="GO:0004222">
    <property type="term" value="F:metalloendopeptidase activity"/>
    <property type="evidence" value="ECO:0007669"/>
    <property type="project" value="TreeGrafter"/>
</dbReference>
<dbReference type="Proteomes" id="UP000295418">
    <property type="component" value="Unassembled WGS sequence"/>
</dbReference>